<organism evidence="2 3">
    <name type="scientific">Letharia columbiana</name>
    <dbReference type="NCBI Taxonomy" id="112416"/>
    <lineage>
        <taxon>Eukaryota</taxon>
        <taxon>Fungi</taxon>
        <taxon>Dikarya</taxon>
        <taxon>Ascomycota</taxon>
        <taxon>Pezizomycotina</taxon>
        <taxon>Lecanoromycetes</taxon>
        <taxon>OSLEUM clade</taxon>
        <taxon>Lecanoromycetidae</taxon>
        <taxon>Lecanorales</taxon>
        <taxon>Lecanorineae</taxon>
        <taxon>Parmeliaceae</taxon>
        <taxon>Letharia</taxon>
    </lineage>
</organism>
<dbReference type="AlphaFoldDB" id="A0A8H6FYQ9"/>
<evidence type="ECO:0000313" key="2">
    <source>
        <dbReference type="EMBL" id="KAF6237292.1"/>
    </source>
</evidence>
<protein>
    <recommendedName>
        <fullName evidence="1">SigF-like NTF2-like domain-containing protein</fullName>
    </recommendedName>
</protein>
<name>A0A8H6FYQ9_9LECA</name>
<dbReference type="InterPro" id="IPR057514">
    <property type="entry name" value="NTF2_SigF"/>
</dbReference>
<dbReference type="PANTHER" id="PTHR35393">
    <property type="entry name" value="CHROMOSOME 1, WHOLE GENOME SHOTGUN SEQUENCE"/>
    <property type="match status" value="1"/>
</dbReference>
<sequence length="177" mass="20187">MEKPSVEQIKQIVRNLTESDDPVVHKATVEKYFTQNAAFTHPIVDVKPAPHSIDTLKQVYAVYKVLTRKIEIHFTHVTIDADNTRAVIELEEDLNFVLLPFGFARIRGVKFMTVLDLVRSQRDDRYYISRQWDIIPVDAAIRSFPFGFVYGWWRGVCTLTGSVVGSGLQMSGLWATA</sequence>
<dbReference type="PANTHER" id="PTHR35393:SF1">
    <property type="entry name" value="SNOAL-LIKE DOMAIN-CONTAINING PROTEIN"/>
    <property type="match status" value="1"/>
</dbReference>
<dbReference type="Proteomes" id="UP000578531">
    <property type="component" value="Unassembled WGS sequence"/>
</dbReference>
<feature type="domain" description="SigF-like NTF2-like" evidence="1">
    <location>
        <begin position="1"/>
        <end position="172"/>
    </location>
</feature>
<dbReference type="RefSeq" id="XP_037166620.1">
    <property type="nucleotide sequence ID" value="XM_037306682.1"/>
</dbReference>
<evidence type="ECO:0000259" key="1">
    <source>
        <dbReference type="Pfam" id="PF24840"/>
    </source>
</evidence>
<dbReference type="EMBL" id="JACCJC010000015">
    <property type="protein sequence ID" value="KAF6237292.1"/>
    <property type="molecule type" value="Genomic_DNA"/>
</dbReference>
<keyword evidence="3" id="KW-1185">Reference proteome</keyword>
<dbReference type="GeneID" id="59286425"/>
<reference evidence="2 3" key="1">
    <citation type="journal article" date="2020" name="Genomics">
        <title>Complete, high-quality genomes from long-read metagenomic sequencing of two wolf lichen thalli reveals enigmatic genome architecture.</title>
        <authorList>
            <person name="McKenzie S.K."/>
            <person name="Walston R.F."/>
            <person name="Allen J.L."/>
        </authorList>
    </citation>
    <scope>NUCLEOTIDE SEQUENCE [LARGE SCALE GENOMIC DNA]</scope>
    <source>
        <strain evidence="2">WasteWater2</strain>
    </source>
</reference>
<evidence type="ECO:0000313" key="3">
    <source>
        <dbReference type="Proteomes" id="UP000578531"/>
    </source>
</evidence>
<accession>A0A8H6FYQ9</accession>
<comment type="caution">
    <text evidence="2">The sequence shown here is derived from an EMBL/GenBank/DDBJ whole genome shotgun (WGS) entry which is preliminary data.</text>
</comment>
<dbReference type="OrthoDB" id="2344312at2759"/>
<proteinExistence type="predicted"/>
<gene>
    <name evidence="2" type="ORF">HO173_004761</name>
</gene>
<dbReference type="Pfam" id="PF24840">
    <property type="entry name" value="NTF2_SigF"/>
    <property type="match status" value="1"/>
</dbReference>